<dbReference type="Gene3D" id="3.40.50.1170">
    <property type="entry name" value="L-asparaginase, N-terminal domain"/>
    <property type="match status" value="1"/>
</dbReference>
<feature type="chain" id="PRO_5011761837" evidence="7">
    <location>
        <begin position="32"/>
        <end position="362"/>
    </location>
</feature>
<dbReference type="InterPro" id="IPR004550">
    <property type="entry name" value="AsnASE_II"/>
</dbReference>
<feature type="binding site" evidence="4">
    <location>
        <position position="94"/>
    </location>
    <ligand>
        <name>substrate</name>
    </ligand>
</feature>
<dbReference type="CDD" id="cd08964">
    <property type="entry name" value="L-asparaginase_II"/>
    <property type="match status" value="1"/>
</dbReference>
<reference evidence="11" key="1">
    <citation type="submission" date="2016-10" db="EMBL/GenBank/DDBJ databases">
        <authorList>
            <person name="Varghese N."/>
            <person name="Submissions S."/>
        </authorList>
    </citation>
    <scope>NUCLEOTIDE SEQUENCE [LARGE SCALE GENOMIC DNA]</scope>
    <source>
        <strain evidence="11">Gh-105</strain>
    </source>
</reference>
<dbReference type="PANTHER" id="PTHR11707">
    <property type="entry name" value="L-ASPARAGINASE"/>
    <property type="match status" value="1"/>
</dbReference>
<dbReference type="FunFam" id="3.40.50.1170:FF:000001">
    <property type="entry name" value="L-asparaginase 2"/>
    <property type="match status" value="1"/>
</dbReference>
<dbReference type="GO" id="GO:0004067">
    <property type="term" value="F:asparaginase activity"/>
    <property type="evidence" value="ECO:0007669"/>
    <property type="project" value="UniProtKB-UniRule"/>
</dbReference>
<dbReference type="PANTHER" id="PTHR11707:SF28">
    <property type="entry name" value="60 KDA LYSOPHOSPHOLIPASE"/>
    <property type="match status" value="1"/>
</dbReference>
<dbReference type="SMART" id="SM00870">
    <property type="entry name" value="Asparaginase"/>
    <property type="match status" value="1"/>
</dbReference>
<evidence type="ECO:0000256" key="5">
    <source>
        <dbReference type="PROSITE-ProRule" id="PRU10099"/>
    </source>
</evidence>
<dbReference type="PROSITE" id="PS51732">
    <property type="entry name" value="ASN_GLN_ASE_3"/>
    <property type="match status" value="1"/>
</dbReference>
<dbReference type="InterPro" id="IPR027473">
    <property type="entry name" value="L-asparaginase_C"/>
</dbReference>
<dbReference type="PIRSF" id="PIRSF001220">
    <property type="entry name" value="L-ASNase_gatD"/>
    <property type="match status" value="1"/>
</dbReference>
<organism evidence="10 11">
    <name type="scientific">Methylobacterium gossipiicola</name>
    <dbReference type="NCBI Taxonomy" id="582675"/>
    <lineage>
        <taxon>Bacteria</taxon>
        <taxon>Pseudomonadati</taxon>
        <taxon>Pseudomonadota</taxon>
        <taxon>Alphaproteobacteria</taxon>
        <taxon>Hyphomicrobiales</taxon>
        <taxon>Methylobacteriaceae</taxon>
        <taxon>Methylobacterium</taxon>
    </lineage>
</organism>
<accession>A0A1I2VJS4</accession>
<feature type="active site" evidence="6">
    <location>
        <position position="127"/>
    </location>
</feature>
<evidence type="ECO:0000259" key="9">
    <source>
        <dbReference type="Pfam" id="PF17763"/>
    </source>
</evidence>
<dbReference type="Pfam" id="PF00710">
    <property type="entry name" value="Asparaginase"/>
    <property type="match status" value="1"/>
</dbReference>
<feature type="binding site" evidence="4">
    <location>
        <begin position="127"/>
        <end position="128"/>
    </location>
    <ligand>
        <name>substrate</name>
    </ligand>
</feature>
<evidence type="ECO:0000256" key="7">
    <source>
        <dbReference type="SAM" id="SignalP"/>
    </source>
</evidence>
<dbReference type="GO" id="GO:0006528">
    <property type="term" value="P:asparagine metabolic process"/>
    <property type="evidence" value="ECO:0007669"/>
    <property type="project" value="InterPro"/>
</dbReference>
<sequence>MTTPAILRHAALAAFAWALTAMTLSAMTASAAERAPGERPLIAIVATGGTIAMKNDPATGAPVPALSGADLVAAVPKLADLARIEVTEFSNVPSDYMGPELWPGLSRQVDALLARPEIAGAVVLHGTDTLDQTAYFLDLTLRSTKPVVMVGAQRNASDADADGSRNLLNAVRQILSPDSGDMGVTVTLNHHINAAREVRKTHTNNVETFNSGDAGTLGYVDEDRVIFSRKSLRRQTLPLPERMPRVDLVSMSAGTDGAQVRQSADGGASAIVVAAYGFGNVNAPMYDAIQYAIAKGVPVIVATKVYNGRALPVYGFKGGGNTLLKAGAVFADDLTPDKARVLALLAVPRTKDRAALQTYYDK</sequence>
<dbReference type="InterPro" id="IPR020827">
    <property type="entry name" value="Asparaginase/glutaminase_AS1"/>
</dbReference>
<feature type="active site" description="O-isoaspartyl threonine intermediate" evidence="3">
    <location>
        <position position="50"/>
    </location>
</feature>
<dbReference type="EMBL" id="FOPM01000015">
    <property type="protein sequence ID" value="SFG88679.1"/>
    <property type="molecule type" value="Genomic_DNA"/>
</dbReference>
<dbReference type="PROSITE" id="PS00144">
    <property type="entry name" value="ASN_GLN_ASE_1"/>
    <property type="match status" value="1"/>
</dbReference>
<dbReference type="InterPro" id="IPR037152">
    <property type="entry name" value="L-asparaginase_N_sf"/>
</dbReference>
<dbReference type="STRING" id="582675.SAMN05192565_11537"/>
<dbReference type="PIRSF" id="PIRSF500176">
    <property type="entry name" value="L_ASNase"/>
    <property type="match status" value="1"/>
</dbReference>
<evidence type="ECO:0000256" key="3">
    <source>
        <dbReference type="PIRSR" id="PIRSR001220-1"/>
    </source>
</evidence>
<dbReference type="Pfam" id="PF17763">
    <property type="entry name" value="Asparaginase_C"/>
    <property type="match status" value="1"/>
</dbReference>
<evidence type="ECO:0000256" key="6">
    <source>
        <dbReference type="PROSITE-ProRule" id="PRU10100"/>
    </source>
</evidence>
<protein>
    <submittedName>
        <fullName evidence="10">L-asparaginase</fullName>
    </submittedName>
</protein>
<evidence type="ECO:0000259" key="8">
    <source>
        <dbReference type="Pfam" id="PF00710"/>
    </source>
</evidence>
<evidence type="ECO:0000313" key="10">
    <source>
        <dbReference type="EMBL" id="SFG88679.1"/>
    </source>
</evidence>
<dbReference type="InterPro" id="IPR027474">
    <property type="entry name" value="L-asparaginase_N"/>
</dbReference>
<gene>
    <name evidence="10" type="ORF">SAMN05192565_11537</name>
</gene>
<dbReference type="SUPFAM" id="SSF53774">
    <property type="entry name" value="Glutaminase/Asparaginase"/>
    <property type="match status" value="1"/>
</dbReference>
<dbReference type="AlphaFoldDB" id="A0A1I2VJS4"/>
<dbReference type="Proteomes" id="UP000199229">
    <property type="component" value="Unassembled WGS sequence"/>
</dbReference>
<dbReference type="InterPro" id="IPR040919">
    <property type="entry name" value="Asparaginase_C"/>
</dbReference>
<dbReference type="InterPro" id="IPR027475">
    <property type="entry name" value="Asparaginase/glutaminase_AS2"/>
</dbReference>
<keyword evidence="2" id="KW-0378">Hydrolase</keyword>
<keyword evidence="11" id="KW-1185">Reference proteome</keyword>
<dbReference type="Gene3D" id="3.40.50.40">
    <property type="match status" value="1"/>
</dbReference>
<dbReference type="PRINTS" id="PR00139">
    <property type="entry name" value="ASNGLNASE"/>
</dbReference>
<evidence type="ECO:0000256" key="1">
    <source>
        <dbReference type="ARBA" id="ARBA00010518"/>
    </source>
</evidence>
<dbReference type="InterPro" id="IPR006034">
    <property type="entry name" value="Asparaginase/glutaminase-like"/>
</dbReference>
<name>A0A1I2VJS4_9HYPH</name>
<feature type="active site" evidence="5">
    <location>
        <position position="50"/>
    </location>
</feature>
<evidence type="ECO:0000256" key="2">
    <source>
        <dbReference type="ARBA" id="ARBA00022801"/>
    </source>
</evidence>
<comment type="similarity">
    <text evidence="1">Belongs to the asparaginase 1 family.</text>
</comment>
<feature type="signal peptide" evidence="7">
    <location>
        <begin position="1"/>
        <end position="31"/>
    </location>
</feature>
<feature type="domain" description="Asparaginase/glutaminase C-terminal" evidence="9">
    <location>
        <begin position="245"/>
        <end position="359"/>
    </location>
</feature>
<evidence type="ECO:0000313" key="11">
    <source>
        <dbReference type="Proteomes" id="UP000199229"/>
    </source>
</evidence>
<keyword evidence="7" id="KW-0732">Signal</keyword>
<dbReference type="OrthoDB" id="9788068at2"/>
<dbReference type="InterPro" id="IPR036152">
    <property type="entry name" value="Asp/glu_Ase-like_sf"/>
</dbReference>
<dbReference type="PROSITE" id="PS00917">
    <property type="entry name" value="ASN_GLN_ASE_2"/>
    <property type="match status" value="1"/>
</dbReference>
<feature type="domain" description="L-asparaginase N-terminal" evidence="8">
    <location>
        <begin position="42"/>
        <end position="230"/>
    </location>
</feature>
<evidence type="ECO:0000256" key="4">
    <source>
        <dbReference type="PIRSR" id="PIRSR001220-2"/>
    </source>
</evidence>
<proteinExistence type="inferred from homology"/>